<dbReference type="Gene3D" id="3.30.1370.100">
    <property type="entry name" value="MutL, C-terminal domain, regulatory subdomain"/>
    <property type="match status" value="1"/>
</dbReference>
<dbReference type="InterPro" id="IPR042121">
    <property type="entry name" value="MutL_C_regsub"/>
</dbReference>
<dbReference type="PANTHER" id="PTHR10073:SF47">
    <property type="entry name" value="DNA MISMATCH REPAIR PROTEIN MLH3"/>
    <property type="match status" value="1"/>
</dbReference>
<feature type="compositionally biased region" description="Low complexity" evidence="3">
    <location>
        <begin position="770"/>
        <end position="791"/>
    </location>
</feature>
<reference evidence="5" key="1">
    <citation type="submission" date="2021-01" db="EMBL/GenBank/DDBJ databases">
        <authorList>
            <person name="Corre E."/>
            <person name="Pelletier E."/>
            <person name="Niang G."/>
            <person name="Scheremetjew M."/>
            <person name="Finn R."/>
            <person name="Kale V."/>
            <person name="Holt S."/>
            <person name="Cochrane G."/>
            <person name="Meng A."/>
            <person name="Brown T."/>
            <person name="Cohen L."/>
        </authorList>
    </citation>
    <scope>NUCLEOTIDE SEQUENCE</scope>
    <source>
        <strain evidence="5">CCMP 2712</strain>
    </source>
</reference>
<feature type="region of interest" description="Disordered" evidence="3">
    <location>
        <begin position="913"/>
        <end position="946"/>
    </location>
</feature>
<feature type="region of interest" description="Disordered" evidence="3">
    <location>
        <begin position="766"/>
        <end position="791"/>
    </location>
</feature>
<feature type="compositionally biased region" description="Low complexity" evidence="3">
    <location>
        <begin position="920"/>
        <end position="946"/>
    </location>
</feature>
<feature type="region of interest" description="Disordered" evidence="3">
    <location>
        <begin position="527"/>
        <end position="622"/>
    </location>
</feature>
<proteinExistence type="inferred from homology"/>
<dbReference type="SUPFAM" id="SSF55874">
    <property type="entry name" value="ATPase domain of HSP90 chaperone/DNA topoisomerase II/histidine kinase"/>
    <property type="match status" value="1"/>
</dbReference>
<evidence type="ECO:0000259" key="4">
    <source>
        <dbReference type="SMART" id="SM00853"/>
    </source>
</evidence>
<dbReference type="InterPro" id="IPR014721">
    <property type="entry name" value="Ribsml_uS5_D2-typ_fold_subgr"/>
</dbReference>
<dbReference type="GO" id="GO:0016887">
    <property type="term" value="F:ATP hydrolysis activity"/>
    <property type="evidence" value="ECO:0007669"/>
    <property type="project" value="InterPro"/>
</dbReference>
<feature type="domain" description="MutL C-terminal dimerisation" evidence="4">
    <location>
        <begin position="654"/>
        <end position="853"/>
    </location>
</feature>
<dbReference type="GO" id="GO:0032300">
    <property type="term" value="C:mismatch repair complex"/>
    <property type="evidence" value="ECO:0007669"/>
    <property type="project" value="InterPro"/>
</dbReference>
<feature type="compositionally biased region" description="Polar residues" evidence="3">
    <location>
        <begin position="548"/>
        <end position="565"/>
    </location>
</feature>
<evidence type="ECO:0000256" key="2">
    <source>
        <dbReference type="ARBA" id="ARBA00022763"/>
    </source>
</evidence>
<dbReference type="GO" id="GO:0005524">
    <property type="term" value="F:ATP binding"/>
    <property type="evidence" value="ECO:0007669"/>
    <property type="project" value="InterPro"/>
</dbReference>
<dbReference type="AlphaFoldDB" id="A0A7S4PJ11"/>
<dbReference type="SUPFAM" id="SSF118116">
    <property type="entry name" value="DNA mismatch repair protein MutL"/>
    <property type="match status" value="2"/>
</dbReference>
<evidence type="ECO:0000256" key="1">
    <source>
        <dbReference type="ARBA" id="ARBA00006082"/>
    </source>
</evidence>
<keyword evidence="2" id="KW-0227">DNA damage</keyword>
<feature type="compositionally biased region" description="Low complexity" evidence="3">
    <location>
        <begin position="534"/>
        <end position="547"/>
    </location>
</feature>
<protein>
    <recommendedName>
        <fullName evidence="4">MutL C-terminal dimerisation domain-containing protein</fullName>
    </recommendedName>
</protein>
<dbReference type="EMBL" id="HBKN01046612">
    <property type="protein sequence ID" value="CAE2336353.1"/>
    <property type="molecule type" value="Transcribed_RNA"/>
</dbReference>
<dbReference type="InterPro" id="IPR042120">
    <property type="entry name" value="MutL_C_dimsub"/>
</dbReference>
<sequence>MPAMERRIQKISEDVQQRVRGGSIAPDIGAILLQLIYNSVDAGAAMIAIRVDLENMLVQVTDDGHGIVSADMYNVAKRGYTSRLREKSDLERNDFQYFGYRGESLSSISEFCELEITSRNMHEKDSFRKVMKGGKAVSFSSLVGSGPVGTSVVCRDLFYNRPVARKIISKQIADMYTMKSRRVVIIENLSSLIRSSTVAHPAISFSLHFSPNLQPDLDLPRSRDVLSLQRVGKAFPPHEMFRFTTRHASFSLDVFFGSPWMNSLPRSKDFQLVFFNRRFSSRNPVHKHVNQLYKTCWNSFHPIAALENTHVREFFKFFPQRKKRRAEDNSAVAPCKRYPVFVVDIQCSPLDCSFADCDHGAFVEFAHWEEAFKCLESLFKELCEKVKTMDNQTSNVEMNENQPRNLAPSVKANDDAETKLLERIEKLSYRNVNTSCLEGESSKRKDVQQYRRESSTSLTRQVETELVDQSELDLIEIALQTAHLAKKGNAALSSTKGGRLATAKAPAMSGFQFDIAASQWRVLSTPQGDEGGISLSSSRTLPSSRTSQNFSSRPSETSKTRSSQDLLEEFEKFSRKRSRLSMEGEKSGSRSEGGHVGGRRKDADEGEGASLHDEGTTASRGRSYKSEIISIDNWDASAKMKFALTRDWLRCSSIIGQAFNKFLVAMADGILVLLDQHAVHERARLEALEQSIVSPFLPPQQQRPTSRSGLTGAGRYGEEEWNVQTSPLPAPVRLDGVTKPLRTSLLQHWETIHRWGFKVDEVGRTETCCSSDPSSSSSSSLRTSSSSIPSSSSSFWVVQVPAVMGVQLTPTDLMDFLHELHENVSPAPLVPQAVRRVIISKACRGAVMFGDPLPRDQCTLLLSQLKDCNFPFQCAHGRPTMLPVLDLRGVSSSSSSSFAARSAGLAPPDWILYRRRRSQSNHNKSSNSNNKSSSNSNSNSKNLQST</sequence>
<dbReference type="InterPro" id="IPR014790">
    <property type="entry name" value="MutL_C"/>
</dbReference>
<dbReference type="PANTHER" id="PTHR10073">
    <property type="entry name" value="DNA MISMATCH REPAIR PROTEIN MLH, PMS, MUTL"/>
    <property type="match status" value="1"/>
</dbReference>
<feature type="compositionally biased region" description="Basic and acidic residues" evidence="3">
    <location>
        <begin position="580"/>
        <end position="603"/>
    </location>
</feature>
<dbReference type="InterPro" id="IPR038973">
    <property type="entry name" value="MutL/Mlh/Pms-like"/>
</dbReference>
<dbReference type="GO" id="GO:0140664">
    <property type="term" value="F:ATP-dependent DNA damage sensor activity"/>
    <property type="evidence" value="ECO:0007669"/>
    <property type="project" value="InterPro"/>
</dbReference>
<dbReference type="InterPro" id="IPR037198">
    <property type="entry name" value="MutL_C_sf"/>
</dbReference>
<dbReference type="InterPro" id="IPR036890">
    <property type="entry name" value="HATPase_C_sf"/>
</dbReference>
<dbReference type="Gene3D" id="3.30.1540.20">
    <property type="entry name" value="MutL, C-terminal domain, dimerisation subdomain"/>
    <property type="match status" value="1"/>
</dbReference>
<evidence type="ECO:0000256" key="3">
    <source>
        <dbReference type="SAM" id="MobiDB-lite"/>
    </source>
</evidence>
<dbReference type="GO" id="GO:0006298">
    <property type="term" value="P:mismatch repair"/>
    <property type="evidence" value="ECO:0007669"/>
    <property type="project" value="InterPro"/>
</dbReference>
<dbReference type="Gene3D" id="3.30.230.10">
    <property type="match status" value="1"/>
</dbReference>
<comment type="similarity">
    <text evidence="1">Belongs to the DNA mismatch repair MutL/HexB family.</text>
</comment>
<evidence type="ECO:0000313" key="5">
    <source>
        <dbReference type="EMBL" id="CAE2336353.1"/>
    </source>
</evidence>
<organism evidence="5">
    <name type="scientific">Guillardia theta</name>
    <name type="common">Cryptophyte</name>
    <name type="synonym">Cryptomonas phi</name>
    <dbReference type="NCBI Taxonomy" id="55529"/>
    <lineage>
        <taxon>Eukaryota</taxon>
        <taxon>Cryptophyceae</taxon>
        <taxon>Pyrenomonadales</taxon>
        <taxon>Geminigeraceae</taxon>
        <taxon>Guillardia</taxon>
    </lineage>
</organism>
<dbReference type="SMART" id="SM00853">
    <property type="entry name" value="MutL_C"/>
    <property type="match status" value="1"/>
</dbReference>
<dbReference type="Pfam" id="PF13589">
    <property type="entry name" value="HATPase_c_3"/>
    <property type="match status" value="1"/>
</dbReference>
<dbReference type="Gene3D" id="3.30.565.10">
    <property type="entry name" value="Histidine kinase-like ATPase, C-terminal domain"/>
    <property type="match status" value="1"/>
</dbReference>
<gene>
    <name evidence="5" type="ORF">GTHE00462_LOCUS36401</name>
</gene>
<accession>A0A7S4PJ11</accession>
<name>A0A7S4PJ11_GUITH</name>